<dbReference type="InterPro" id="IPR050273">
    <property type="entry name" value="GppA/Ppx_hydrolase"/>
</dbReference>
<proteinExistence type="predicted"/>
<reference evidence="2 3" key="1">
    <citation type="submission" date="2019-07" db="EMBL/GenBank/DDBJ databases">
        <authorList>
            <person name="Huq M.A."/>
        </authorList>
    </citation>
    <scope>NUCLEOTIDE SEQUENCE [LARGE SCALE GENOMIC DNA]</scope>
    <source>
        <strain evidence="2 3">MAH-3</strain>
    </source>
</reference>
<dbReference type="EMBL" id="VLPL01000002">
    <property type="protein sequence ID" value="TSJ46510.1"/>
    <property type="molecule type" value="Genomic_DNA"/>
</dbReference>
<evidence type="ECO:0000259" key="1">
    <source>
        <dbReference type="Pfam" id="PF02541"/>
    </source>
</evidence>
<dbReference type="AlphaFoldDB" id="A0A556N2S3"/>
<dbReference type="Pfam" id="PF02541">
    <property type="entry name" value="Ppx-GppA"/>
    <property type="match status" value="1"/>
</dbReference>
<organism evidence="2 3">
    <name type="scientific">Fluviicola chungangensis</name>
    <dbReference type="NCBI Taxonomy" id="2597671"/>
    <lineage>
        <taxon>Bacteria</taxon>
        <taxon>Pseudomonadati</taxon>
        <taxon>Bacteroidota</taxon>
        <taxon>Flavobacteriia</taxon>
        <taxon>Flavobacteriales</taxon>
        <taxon>Crocinitomicaceae</taxon>
        <taxon>Fluviicola</taxon>
    </lineage>
</organism>
<dbReference type="Proteomes" id="UP000316008">
    <property type="component" value="Unassembled WGS sequence"/>
</dbReference>
<dbReference type="CDD" id="cd24006">
    <property type="entry name" value="ASKHA_NBD_PPX_GppA"/>
    <property type="match status" value="1"/>
</dbReference>
<dbReference type="PANTHER" id="PTHR30005:SF0">
    <property type="entry name" value="RETROGRADE REGULATION PROTEIN 2"/>
    <property type="match status" value="1"/>
</dbReference>
<accession>A0A556N2S3</accession>
<keyword evidence="3" id="KW-1185">Reference proteome</keyword>
<dbReference type="InterPro" id="IPR003695">
    <property type="entry name" value="Ppx_GppA_N"/>
</dbReference>
<dbReference type="SUPFAM" id="SSF53067">
    <property type="entry name" value="Actin-like ATPase domain"/>
    <property type="match status" value="2"/>
</dbReference>
<feature type="domain" description="Ppx/GppA phosphatase N-terminal" evidence="1">
    <location>
        <begin position="25"/>
        <end position="290"/>
    </location>
</feature>
<sequence>MPKKYAAIDIGSNAARLLIGEIAKENGHPYVKKISYTRLPLRLGGEVFDSGEISVQKAEDFIKTMKAFSLIADIFDVAAIRACATSAMRDAKNGREVIQQIKRNTGIEIEIISGDEEARLIFGTFALLDIERAKPYLVIDVGGGSTEINVFEHGKRVAAKSFDIGTVRMLKNKVDKKDWRELKLWIKEHVEDNPHLVYATGGNINKIHKILGFKEKSPVTLRAMNKLYKELEPLSVGQRMDLFQLKPDRADVIVPALEIFRVCMDSLNCKEMYVPKIGLSDGIVYDLHKKKA</sequence>
<dbReference type="PANTHER" id="PTHR30005">
    <property type="entry name" value="EXOPOLYPHOSPHATASE"/>
    <property type="match status" value="1"/>
</dbReference>
<protein>
    <submittedName>
        <fullName evidence="2">Exopolyphosphatase</fullName>
    </submittedName>
</protein>
<dbReference type="Gene3D" id="3.30.420.40">
    <property type="match status" value="1"/>
</dbReference>
<evidence type="ECO:0000313" key="3">
    <source>
        <dbReference type="Proteomes" id="UP000316008"/>
    </source>
</evidence>
<dbReference type="GO" id="GO:0016462">
    <property type="term" value="F:pyrophosphatase activity"/>
    <property type="evidence" value="ECO:0007669"/>
    <property type="project" value="TreeGrafter"/>
</dbReference>
<dbReference type="OrthoDB" id="9814545at2"/>
<dbReference type="RefSeq" id="WP_144332047.1">
    <property type="nucleotide sequence ID" value="NZ_VLPL01000002.1"/>
</dbReference>
<dbReference type="InterPro" id="IPR043129">
    <property type="entry name" value="ATPase_NBD"/>
</dbReference>
<evidence type="ECO:0000313" key="2">
    <source>
        <dbReference type="EMBL" id="TSJ46510.1"/>
    </source>
</evidence>
<comment type="caution">
    <text evidence="2">The sequence shown here is derived from an EMBL/GenBank/DDBJ whole genome shotgun (WGS) entry which is preliminary data.</text>
</comment>
<dbReference type="Gene3D" id="3.30.420.150">
    <property type="entry name" value="Exopolyphosphatase. Domain 2"/>
    <property type="match status" value="1"/>
</dbReference>
<gene>
    <name evidence="2" type="ORF">FO442_04945</name>
</gene>
<name>A0A556N2S3_9FLAO</name>